<organism evidence="2 3">
    <name type="scientific">Mycetomoellerius zeteki</name>
    <dbReference type="NCBI Taxonomy" id="64791"/>
    <lineage>
        <taxon>Eukaryota</taxon>
        <taxon>Metazoa</taxon>
        <taxon>Ecdysozoa</taxon>
        <taxon>Arthropoda</taxon>
        <taxon>Hexapoda</taxon>
        <taxon>Insecta</taxon>
        <taxon>Pterygota</taxon>
        <taxon>Neoptera</taxon>
        <taxon>Endopterygota</taxon>
        <taxon>Hymenoptera</taxon>
        <taxon>Apocrita</taxon>
        <taxon>Aculeata</taxon>
        <taxon>Formicoidea</taxon>
        <taxon>Formicidae</taxon>
        <taxon>Myrmicinae</taxon>
        <taxon>Mycetomoellerius</taxon>
    </lineage>
</organism>
<dbReference type="STRING" id="64791.A0A151XAZ7"/>
<name>A0A151XAZ7_9HYME</name>
<gene>
    <name evidence="2" type="ORF">ALC60_03524</name>
</gene>
<dbReference type="AlphaFoldDB" id="A0A151XAZ7"/>
<sequence length="290" mass="31893">MTDHEPDQKSREEMSSLSVRRVSSKIERKYAHENDYTMHTSRKHMSADDRCQIILKSATKLWRFFRISCFRTECLSILPCITHVSLFSSTRQDVPFMVGDGGIIMLDATLDASTTDDAEWEISGGPPSPCDVSFLNDNVLINGRSNLSRTPRNHKHRIQFDDTATRTFEYPSEASILEGETSSVDGETSSSVVEQHSTPSNNKISSTPSSTTNMPSLLGGGGLASYTPSKVDLTSEGFELGITRAILMVPTPAATTTTTEQTDNTSEMEYLRPAQDAGAWGSETTGDLLY</sequence>
<feature type="region of interest" description="Disordered" evidence="1">
    <location>
        <begin position="1"/>
        <end position="21"/>
    </location>
</feature>
<dbReference type="EMBL" id="KQ982335">
    <property type="protein sequence ID" value="KYQ57562.1"/>
    <property type="molecule type" value="Genomic_DNA"/>
</dbReference>
<dbReference type="Proteomes" id="UP000075809">
    <property type="component" value="Unassembled WGS sequence"/>
</dbReference>
<reference evidence="2 3" key="1">
    <citation type="submission" date="2015-09" db="EMBL/GenBank/DDBJ databases">
        <title>Trachymyrmex zeteki WGS genome.</title>
        <authorList>
            <person name="Nygaard S."/>
            <person name="Hu H."/>
            <person name="Boomsma J."/>
            <person name="Zhang G."/>
        </authorList>
    </citation>
    <scope>NUCLEOTIDE SEQUENCE [LARGE SCALE GENOMIC DNA]</scope>
    <source>
        <strain evidence="2">Tzet28-1</strain>
        <tissue evidence="2">Whole body</tissue>
    </source>
</reference>
<feature type="region of interest" description="Disordered" evidence="1">
    <location>
        <begin position="173"/>
        <end position="213"/>
    </location>
</feature>
<proteinExistence type="predicted"/>
<evidence type="ECO:0000313" key="3">
    <source>
        <dbReference type="Proteomes" id="UP000075809"/>
    </source>
</evidence>
<protein>
    <submittedName>
        <fullName evidence="2">Uncharacterized protein</fullName>
    </submittedName>
</protein>
<keyword evidence="3" id="KW-1185">Reference proteome</keyword>
<evidence type="ECO:0000256" key="1">
    <source>
        <dbReference type="SAM" id="MobiDB-lite"/>
    </source>
</evidence>
<accession>A0A151XAZ7</accession>
<feature type="compositionally biased region" description="Basic and acidic residues" evidence="1">
    <location>
        <begin position="1"/>
        <end position="14"/>
    </location>
</feature>
<feature type="compositionally biased region" description="Polar residues" evidence="1">
    <location>
        <begin position="180"/>
        <end position="204"/>
    </location>
</feature>
<evidence type="ECO:0000313" key="2">
    <source>
        <dbReference type="EMBL" id="KYQ57562.1"/>
    </source>
</evidence>